<gene>
    <name evidence="1" type="ORF">SMTD_LOCUS16494</name>
</gene>
<proteinExistence type="predicted"/>
<protein>
    <submittedName>
        <fullName evidence="1">Uncharacterized protein</fullName>
    </submittedName>
</protein>
<name>A0A183PQ57_9TREM</name>
<evidence type="ECO:0000313" key="2">
    <source>
        <dbReference type="Proteomes" id="UP000269396"/>
    </source>
</evidence>
<dbReference type="EMBL" id="UZAL01037255">
    <property type="protein sequence ID" value="VDP71467.1"/>
    <property type="molecule type" value="Genomic_DNA"/>
</dbReference>
<accession>A0A183PQ57</accession>
<dbReference type="AlphaFoldDB" id="A0A183PQ57"/>
<reference evidence="1 2" key="1">
    <citation type="submission" date="2018-11" db="EMBL/GenBank/DDBJ databases">
        <authorList>
            <consortium name="Pathogen Informatics"/>
        </authorList>
    </citation>
    <scope>NUCLEOTIDE SEQUENCE [LARGE SCALE GENOMIC DNA]</scope>
    <source>
        <strain>Denwood</strain>
        <strain evidence="2">Zambia</strain>
    </source>
</reference>
<keyword evidence="2" id="KW-1185">Reference proteome</keyword>
<sequence>MLTVQLVDVDNRHNQQQKQKQKQQRQQHPNFNNHHSYCIGHYPTCYHQSYLMPQDHHTYDNNNPITKLTALTFSTSTCLNNNFTDSNIIINHSNKSTFINSKKNYSKYCCSSSPSSSTVNINIYSNSMIKHHLDKVNELRQEEVRRIERQHNKNDNNNNKLQQIKSSQDYEYDPIQTDLDPNHSDQYQEQNILKTEELIIDENCIEKNILTMTNLIKDNNNNHDTIIDNDHSTLLINENNSIQQKNSIDNIKPLILGNLICSSDEIKNYQVSLKKIIVKNLLNILIMKVKSRC</sequence>
<organism evidence="1 2">
    <name type="scientific">Schistosoma mattheei</name>
    <dbReference type="NCBI Taxonomy" id="31246"/>
    <lineage>
        <taxon>Eukaryota</taxon>
        <taxon>Metazoa</taxon>
        <taxon>Spiralia</taxon>
        <taxon>Lophotrochozoa</taxon>
        <taxon>Platyhelminthes</taxon>
        <taxon>Trematoda</taxon>
        <taxon>Digenea</taxon>
        <taxon>Strigeidida</taxon>
        <taxon>Schistosomatoidea</taxon>
        <taxon>Schistosomatidae</taxon>
        <taxon>Schistosoma</taxon>
    </lineage>
</organism>
<evidence type="ECO:0000313" key="1">
    <source>
        <dbReference type="EMBL" id="VDP71467.1"/>
    </source>
</evidence>
<dbReference type="STRING" id="31246.A0A183PQ57"/>
<dbReference type="Proteomes" id="UP000269396">
    <property type="component" value="Unassembled WGS sequence"/>
</dbReference>